<proteinExistence type="predicted"/>
<evidence type="ECO:0000256" key="2">
    <source>
        <dbReference type="SAM" id="MobiDB-lite"/>
    </source>
</evidence>
<keyword evidence="1" id="KW-0238">DNA-binding</keyword>
<evidence type="ECO:0000259" key="3">
    <source>
        <dbReference type="PROSITE" id="PS51253"/>
    </source>
</evidence>
<gene>
    <name evidence="4" type="ORF">PPYR_14850</name>
</gene>
<feature type="domain" description="HTH CENPB-type" evidence="3">
    <location>
        <begin position="29"/>
        <end position="104"/>
    </location>
</feature>
<dbReference type="InterPro" id="IPR006600">
    <property type="entry name" value="HTH_CenpB_DNA-bd_dom"/>
</dbReference>
<evidence type="ECO:0000256" key="1">
    <source>
        <dbReference type="ARBA" id="ARBA00023125"/>
    </source>
</evidence>
<dbReference type="AlphaFoldDB" id="A0A5N4A049"/>
<dbReference type="Pfam" id="PF03221">
    <property type="entry name" value="HTH_Tnp_Tc5"/>
    <property type="match status" value="1"/>
</dbReference>
<feature type="region of interest" description="Disordered" evidence="2">
    <location>
        <begin position="21"/>
        <end position="40"/>
    </location>
</feature>
<dbReference type="GO" id="GO:0003677">
    <property type="term" value="F:DNA binding"/>
    <property type="evidence" value="ECO:0007669"/>
    <property type="project" value="UniProtKB-KW"/>
</dbReference>
<dbReference type="PROSITE" id="PS51253">
    <property type="entry name" value="HTH_CENPB"/>
    <property type="match status" value="1"/>
</dbReference>
<dbReference type="SMART" id="SM00674">
    <property type="entry name" value="CENPB"/>
    <property type="match status" value="1"/>
</dbReference>
<protein>
    <recommendedName>
        <fullName evidence="3">HTH CENPB-type domain-containing protein</fullName>
    </recommendedName>
</protein>
<feature type="non-terminal residue" evidence="4">
    <location>
        <position position="123"/>
    </location>
</feature>
<dbReference type="EMBL" id="VVIM01000876">
    <property type="protein sequence ID" value="KAB0790704.1"/>
    <property type="molecule type" value="Genomic_DNA"/>
</dbReference>
<evidence type="ECO:0000313" key="5">
    <source>
        <dbReference type="Proteomes" id="UP000327044"/>
    </source>
</evidence>
<dbReference type="Proteomes" id="UP000327044">
    <property type="component" value="Unassembled WGS sequence"/>
</dbReference>
<organism evidence="4 5">
    <name type="scientific">Photinus pyralis</name>
    <name type="common">Common eastern firefly</name>
    <name type="synonym">Lampyris pyralis</name>
    <dbReference type="NCBI Taxonomy" id="7054"/>
    <lineage>
        <taxon>Eukaryota</taxon>
        <taxon>Metazoa</taxon>
        <taxon>Ecdysozoa</taxon>
        <taxon>Arthropoda</taxon>
        <taxon>Hexapoda</taxon>
        <taxon>Insecta</taxon>
        <taxon>Pterygota</taxon>
        <taxon>Neoptera</taxon>
        <taxon>Endopterygota</taxon>
        <taxon>Coleoptera</taxon>
        <taxon>Polyphaga</taxon>
        <taxon>Elateriformia</taxon>
        <taxon>Elateroidea</taxon>
        <taxon>Lampyridae</taxon>
        <taxon>Lampyrinae</taxon>
        <taxon>Photinus</taxon>
    </lineage>
</organism>
<comment type="caution">
    <text evidence="4">The sequence shown here is derived from an EMBL/GenBank/DDBJ whole genome shotgun (WGS) entry which is preliminary data.</text>
</comment>
<accession>A0A5N4A049</accession>
<name>A0A5N4A049_PHOPY</name>
<reference evidence="4 5" key="1">
    <citation type="journal article" date="2018" name="Elife">
        <title>Firefly genomes illuminate parallel origins of bioluminescence in beetles.</title>
        <authorList>
            <person name="Fallon T.R."/>
            <person name="Lower S.E."/>
            <person name="Chang C.H."/>
            <person name="Bessho-Uehara M."/>
            <person name="Martin G.J."/>
            <person name="Bewick A.J."/>
            <person name="Behringer M."/>
            <person name="Debat H.J."/>
            <person name="Wong I."/>
            <person name="Day J.C."/>
            <person name="Suvorov A."/>
            <person name="Silva C.J."/>
            <person name="Stanger-Hall K.F."/>
            <person name="Hall D.W."/>
            <person name="Schmitz R.J."/>
            <person name="Nelson D.R."/>
            <person name="Lewis S.M."/>
            <person name="Shigenobu S."/>
            <person name="Bybee S.M."/>
            <person name="Larracuente A.M."/>
            <person name="Oba Y."/>
            <person name="Weng J.K."/>
        </authorList>
    </citation>
    <scope>NUCLEOTIDE SEQUENCE [LARGE SCALE GENOMIC DNA]</scope>
    <source>
        <strain evidence="4">1611_PpyrPB1</strain>
        <tissue evidence="4">Whole body</tissue>
    </source>
</reference>
<dbReference type="InParanoid" id="A0A5N4A049"/>
<evidence type="ECO:0000313" key="4">
    <source>
        <dbReference type="EMBL" id="KAB0790704.1"/>
    </source>
</evidence>
<sequence length="123" mass="13828">MSIRRASAQFHIPKTTLIDKMKNKHKEGARPGAPTVLSSEEEQSLVEWILYLGRVGFPVTKGQLMESVAKLVASLGRPNTFKNGMPGRHWYEGFLARHTELSTRISQNLTQPRASITEQAIRN</sequence>
<dbReference type="Gene3D" id="1.10.10.60">
    <property type="entry name" value="Homeodomain-like"/>
    <property type="match status" value="1"/>
</dbReference>
<keyword evidence="5" id="KW-1185">Reference proteome</keyword>